<reference evidence="2 3" key="1">
    <citation type="submission" date="2017-09" db="EMBL/GenBank/DDBJ databases">
        <title>Depth-based differentiation of microbial function through sediment-hosted aquifers and enrichment of novel symbionts in the deep terrestrial subsurface.</title>
        <authorList>
            <person name="Probst A.J."/>
            <person name="Ladd B."/>
            <person name="Jarett J.K."/>
            <person name="Geller-Mcgrath D.E."/>
            <person name="Sieber C.M."/>
            <person name="Emerson J.B."/>
            <person name="Anantharaman K."/>
            <person name="Thomas B.C."/>
            <person name="Malmstrom R."/>
            <person name="Stieglmeier M."/>
            <person name="Klingl A."/>
            <person name="Woyke T."/>
            <person name="Ryan C.M."/>
            <person name="Banfield J.F."/>
        </authorList>
    </citation>
    <scope>NUCLEOTIDE SEQUENCE [LARGE SCALE GENOMIC DNA]</scope>
    <source>
        <strain evidence="2">CG23_combo_of_CG06-09_8_20_14_all_54_14</strain>
    </source>
</reference>
<dbReference type="InterPro" id="IPR012337">
    <property type="entry name" value="RNaseH-like_sf"/>
</dbReference>
<sequence length="272" mass="32720">MYKWKRRYNPFHLESLEEQSRRPRRTRQWEVSRTEEFRILALRRAHLRWGKMKLKVLYQQAYGAPISSWKVQRVIEKHLLYFHPKRNLLLQKKRRANQPKKRITELKKEVRTGFLVALDTMVKYWAGAKRYILTGIDTHSKIAFARMYVGHGSAHAADFLRRLHYLFEGKIENIQTDNGSEFAKDFHDAAVALELPHYLSRPRTPTDNPFEERFNRTLDEEFIQMGNMTSDCEAFNRKLTEWLIEYNFKRPHQALGYEVPVEYHYKYQKVSP</sequence>
<dbReference type="GO" id="GO:0003676">
    <property type="term" value="F:nucleic acid binding"/>
    <property type="evidence" value="ECO:0007669"/>
    <property type="project" value="InterPro"/>
</dbReference>
<accession>A0A2G9Z9S9</accession>
<dbReference type="Gene3D" id="3.30.420.10">
    <property type="entry name" value="Ribonuclease H-like superfamily/Ribonuclease H"/>
    <property type="match status" value="1"/>
</dbReference>
<organism evidence="2 3">
    <name type="scientific">Candidatus Jorgensenbacteria bacterium CG23_combo_of_CG06-09_8_20_14_all_54_14</name>
    <dbReference type="NCBI Taxonomy" id="1974595"/>
    <lineage>
        <taxon>Bacteria</taxon>
        <taxon>Candidatus Joergenseniibacteriota</taxon>
    </lineage>
</organism>
<dbReference type="PROSITE" id="PS50994">
    <property type="entry name" value="INTEGRASE"/>
    <property type="match status" value="1"/>
</dbReference>
<evidence type="ECO:0000313" key="3">
    <source>
        <dbReference type="Proteomes" id="UP000228812"/>
    </source>
</evidence>
<feature type="non-terminal residue" evidence="2">
    <location>
        <position position="272"/>
    </location>
</feature>
<gene>
    <name evidence="2" type="ORF">COX26_01480</name>
</gene>
<evidence type="ECO:0000313" key="2">
    <source>
        <dbReference type="EMBL" id="PIP29939.1"/>
    </source>
</evidence>
<name>A0A2G9Z9S9_9BACT</name>
<dbReference type="SUPFAM" id="SSF53098">
    <property type="entry name" value="Ribonuclease H-like"/>
    <property type="match status" value="1"/>
</dbReference>
<feature type="domain" description="Integrase catalytic" evidence="1">
    <location>
        <begin position="95"/>
        <end position="268"/>
    </location>
</feature>
<dbReference type="Pfam" id="PF13683">
    <property type="entry name" value="rve_3"/>
    <property type="match status" value="1"/>
</dbReference>
<dbReference type="PANTHER" id="PTHR47515:SF1">
    <property type="entry name" value="BLR2054 PROTEIN"/>
    <property type="match status" value="1"/>
</dbReference>
<comment type="caution">
    <text evidence="2">The sequence shown here is derived from an EMBL/GenBank/DDBJ whole genome shotgun (WGS) entry which is preliminary data.</text>
</comment>
<dbReference type="Proteomes" id="UP000228812">
    <property type="component" value="Unassembled WGS sequence"/>
</dbReference>
<dbReference type="GO" id="GO:0015074">
    <property type="term" value="P:DNA integration"/>
    <property type="evidence" value="ECO:0007669"/>
    <property type="project" value="InterPro"/>
</dbReference>
<evidence type="ECO:0000259" key="1">
    <source>
        <dbReference type="PROSITE" id="PS50994"/>
    </source>
</evidence>
<dbReference type="PANTHER" id="PTHR47515">
    <property type="entry name" value="LOW CALCIUM RESPONSE LOCUS PROTEIN T"/>
    <property type="match status" value="1"/>
</dbReference>
<proteinExistence type="predicted"/>
<protein>
    <recommendedName>
        <fullName evidence="1">Integrase catalytic domain-containing protein</fullName>
    </recommendedName>
</protein>
<dbReference type="InterPro" id="IPR001584">
    <property type="entry name" value="Integrase_cat-core"/>
</dbReference>
<dbReference type="EMBL" id="PCRZ01000025">
    <property type="protein sequence ID" value="PIP29939.1"/>
    <property type="molecule type" value="Genomic_DNA"/>
</dbReference>
<dbReference type="InterPro" id="IPR036397">
    <property type="entry name" value="RNaseH_sf"/>
</dbReference>
<dbReference type="AlphaFoldDB" id="A0A2G9Z9S9"/>